<accession>A0A1I8A4E6</accession>
<name>A0A1I8A4E6_9BILA</name>
<evidence type="ECO:0000313" key="3">
    <source>
        <dbReference type="WBParaSite" id="L893_g32758.t1"/>
    </source>
</evidence>
<keyword evidence="1" id="KW-0812">Transmembrane</keyword>
<reference evidence="3" key="1">
    <citation type="submission" date="2016-11" db="UniProtKB">
        <authorList>
            <consortium name="WormBaseParasite"/>
        </authorList>
    </citation>
    <scope>IDENTIFICATION</scope>
</reference>
<dbReference type="AlphaFoldDB" id="A0A1I8A4E6"/>
<dbReference type="WBParaSite" id="L893_g32758.t1">
    <property type="protein sequence ID" value="L893_g32758.t1"/>
    <property type="gene ID" value="L893_g32758"/>
</dbReference>
<protein>
    <submittedName>
        <fullName evidence="3">TLC domain-containing protein</fullName>
    </submittedName>
</protein>
<organism evidence="2 3">
    <name type="scientific">Steinernema glaseri</name>
    <dbReference type="NCBI Taxonomy" id="37863"/>
    <lineage>
        <taxon>Eukaryota</taxon>
        <taxon>Metazoa</taxon>
        <taxon>Ecdysozoa</taxon>
        <taxon>Nematoda</taxon>
        <taxon>Chromadorea</taxon>
        <taxon>Rhabditida</taxon>
        <taxon>Tylenchina</taxon>
        <taxon>Panagrolaimomorpha</taxon>
        <taxon>Strongyloidoidea</taxon>
        <taxon>Steinernematidae</taxon>
        <taxon>Steinernema</taxon>
    </lineage>
</organism>
<keyword evidence="1" id="KW-1133">Transmembrane helix</keyword>
<dbReference type="Proteomes" id="UP000095287">
    <property type="component" value="Unplaced"/>
</dbReference>
<feature type="transmembrane region" description="Helical" evidence="1">
    <location>
        <begin position="37"/>
        <end position="58"/>
    </location>
</feature>
<keyword evidence="2" id="KW-1185">Reference proteome</keyword>
<keyword evidence="1" id="KW-0472">Membrane</keyword>
<proteinExistence type="predicted"/>
<evidence type="ECO:0000256" key="1">
    <source>
        <dbReference type="SAM" id="Phobius"/>
    </source>
</evidence>
<sequence>MNKMCPYIRRILRYTVFYDTITVSTADDDTLSHFVPIFGYNIIYHLYMALIFIFRQLAIKSKQKRQMLEELKQQKSC</sequence>
<evidence type="ECO:0000313" key="2">
    <source>
        <dbReference type="Proteomes" id="UP000095287"/>
    </source>
</evidence>